<dbReference type="Pfam" id="PF14111">
    <property type="entry name" value="DUF4283"/>
    <property type="match status" value="1"/>
</dbReference>
<gene>
    <name evidence="3" type="ORF">Sradi_7037400</name>
</gene>
<dbReference type="Pfam" id="PF13966">
    <property type="entry name" value="zf-RVT"/>
    <property type="match status" value="1"/>
</dbReference>
<protein>
    <submittedName>
        <fullName evidence="3">Ribonuclease H protein</fullName>
    </submittedName>
</protein>
<reference evidence="3" key="2">
    <citation type="journal article" date="2024" name="Plant">
        <title>Genomic evolution and insights into agronomic trait innovations of Sesamum species.</title>
        <authorList>
            <person name="Miao H."/>
            <person name="Wang L."/>
            <person name="Qu L."/>
            <person name="Liu H."/>
            <person name="Sun Y."/>
            <person name="Le M."/>
            <person name="Wang Q."/>
            <person name="Wei S."/>
            <person name="Zheng Y."/>
            <person name="Lin W."/>
            <person name="Duan Y."/>
            <person name="Cao H."/>
            <person name="Xiong S."/>
            <person name="Wang X."/>
            <person name="Wei L."/>
            <person name="Li C."/>
            <person name="Ma Q."/>
            <person name="Ju M."/>
            <person name="Zhao R."/>
            <person name="Li G."/>
            <person name="Mu C."/>
            <person name="Tian Q."/>
            <person name="Mei H."/>
            <person name="Zhang T."/>
            <person name="Gao T."/>
            <person name="Zhang H."/>
        </authorList>
    </citation>
    <scope>NUCLEOTIDE SEQUENCE</scope>
    <source>
        <strain evidence="3">G02</strain>
    </source>
</reference>
<feature type="domain" description="Reverse transcriptase" evidence="2">
    <location>
        <begin position="676"/>
        <end position="971"/>
    </location>
</feature>
<comment type="caution">
    <text evidence="3">The sequence shown here is derived from an EMBL/GenBank/DDBJ whole genome shotgun (WGS) entry which is preliminary data.</text>
</comment>
<dbReference type="EMBL" id="JACGWJ010000575">
    <property type="protein sequence ID" value="KAL0290977.1"/>
    <property type="molecule type" value="Genomic_DNA"/>
</dbReference>
<dbReference type="Pfam" id="PF00078">
    <property type="entry name" value="RVT_1"/>
    <property type="match status" value="1"/>
</dbReference>
<dbReference type="PANTHER" id="PTHR33116">
    <property type="entry name" value="REVERSE TRANSCRIPTASE ZINC-BINDING DOMAIN-CONTAINING PROTEIN-RELATED-RELATED"/>
    <property type="match status" value="1"/>
</dbReference>
<dbReference type="InterPro" id="IPR000477">
    <property type="entry name" value="RT_dom"/>
</dbReference>
<evidence type="ECO:0000259" key="2">
    <source>
        <dbReference type="PROSITE" id="PS50878"/>
    </source>
</evidence>
<feature type="region of interest" description="Disordered" evidence="1">
    <location>
        <begin position="74"/>
        <end position="124"/>
    </location>
</feature>
<dbReference type="PROSITE" id="PS50878">
    <property type="entry name" value="RT_POL"/>
    <property type="match status" value="1"/>
</dbReference>
<dbReference type="InterPro" id="IPR025558">
    <property type="entry name" value="DUF4283"/>
</dbReference>
<evidence type="ECO:0000256" key="1">
    <source>
        <dbReference type="SAM" id="MobiDB-lite"/>
    </source>
</evidence>
<dbReference type="SUPFAM" id="SSF56672">
    <property type="entry name" value="DNA/RNA polymerases"/>
    <property type="match status" value="1"/>
</dbReference>
<name>A0AAW2JA31_SESRA</name>
<feature type="compositionally biased region" description="Polar residues" evidence="1">
    <location>
        <begin position="75"/>
        <end position="85"/>
    </location>
</feature>
<dbReference type="PANTHER" id="PTHR33116:SF84">
    <property type="entry name" value="RNA-DIRECTED DNA POLYMERASE"/>
    <property type="match status" value="1"/>
</dbReference>
<feature type="region of interest" description="Disordered" evidence="1">
    <location>
        <begin position="22"/>
        <end position="48"/>
    </location>
</feature>
<reference evidence="3" key="1">
    <citation type="submission" date="2020-06" db="EMBL/GenBank/DDBJ databases">
        <authorList>
            <person name="Li T."/>
            <person name="Hu X."/>
            <person name="Zhang T."/>
            <person name="Song X."/>
            <person name="Zhang H."/>
            <person name="Dai N."/>
            <person name="Sheng W."/>
            <person name="Hou X."/>
            <person name="Wei L."/>
        </authorList>
    </citation>
    <scope>NUCLEOTIDE SEQUENCE</scope>
    <source>
        <strain evidence="3">G02</strain>
        <tissue evidence="3">Leaf</tissue>
    </source>
</reference>
<dbReference type="InterPro" id="IPR026960">
    <property type="entry name" value="RVT-Znf"/>
</dbReference>
<dbReference type="InterPro" id="IPR043502">
    <property type="entry name" value="DNA/RNA_pol_sf"/>
</dbReference>
<proteinExistence type="predicted"/>
<organism evidence="3">
    <name type="scientific">Sesamum radiatum</name>
    <name type="common">Black benniseed</name>
    <dbReference type="NCBI Taxonomy" id="300843"/>
    <lineage>
        <taxon>Eukaryota</taxon>
        <taxon>Viridiplantae</taxon>
        <taxon>Streptophyta</taxon>
        <taxon>Embryophyta</taxon>
        <taxon>Tracheophyta</taxon>
        <taxon>Spermatophyta</taxon>
        <taxon>Magnoliopsida</taxon>
        <taxon>eudicotyledons</taxon>
        <taxon>Gunneridae</taxon>
        <taxon>Pentapetalae</taxon>
        <taxon>asterids</taxon>
        <taxon>lamiids</taxon>
        <taxon>Lamiales</taxon>
        <taxon>Pedaliaceae</taxon>
        <taxon>Sesamum</taxon>
    </lineage>
</organism>
<dbReference type="CDD" id="cd01650">
    <property type="entry name" value="RT_nLTR_like"/>
    <property type="match status" value="1"/>
</dbReference>
<feature type="region of interest" description="Disordered" evidence="1">
    <location>
        <begin position="369"/>
        <end position="402"/>
    </location>
</feature>
<sequence>MSTRLKILVVIPNFGMNRLAIDGSRNSRRDGTQLKSVAGRPSTPFRPRVSLLPRRSVRTGLDAVSLTELEKQETHGCSSSLQEQVAQEAPVTQDLDAPTLSVGDLAGSVSPDRHQEDTPRTGQDCYSSLESIPQLTVQASQLAQPDIYIGKVKLQSDFVDSIAGAFLQSSRKTLQFIPPTRQNGEIIIRPTKEVVDNGSKKWYSTAVGYFLGKRPYFPQLENFARTNWKGLQHVSASSSGFFFFRFHSRLAMEDVIEGGPWLFQGQPIVLQSWEQGMSLRRQKHTQIPVWIRLKHLPMEYWTDEGLSTVASGVGTPLYADGITKACSRLDYARVCVMLNFDSDLPQHLVVISPVLRNGKEDPKRIDVEYEWLPQSPQQDSVRPEQSTRSEVAPKSVSGSGSSGINKGKDIVLYNSYSALDTKLTEDAELIADTEIHTKGPNTCSPMMEGTRVSCSCPLPAARIHGTIVVKGLVVCGKGWTECLRMRRLDRWPNSSYLAALPSTSDHSPLILTGMTSNAEHAIFKFDNYLAQLPGFLDSVENIWKHRISGTAMYESMCKLKLLKAEFRRQKKRTGNLTENVQKAKEFLDKAQYLFTTYKEDIFLNLVKCCRRVYSAAIRMEISMLQQRAKLRWLKHGDQSSKTLLGGSTPRRMLDLGFLRSELKHTINTAEASLLVAPVTHSEVKEAFFDIDVESAPGPDGYTSAFYRAAWPIIGQSMFEAIDYRPISCCNVLYKALTKIIVKRIQRVLPLLIDYSQNAFVPGRSISDNILLAQELLAGYNQTRLPERCTLKVDIQKAYDSVEWDFLLEVLKLFNFPLQFITLIEQCISTASFSVSLNGSIHGFFKGGRGLRQGDPMSPYLFVLVMEIWSSLLRHRVHNAVHFQYHWKCKELGLLNLCFADDMLIFCKADIISIKVLTETLCEFASLSGLKVNPAKSQVILSRSVQNQRQQILEHLGFTEGSLPIKYLGIPLTSSRLTIADCRPLLDKVDTRLAGWNNLNLSYAGRLQLIKSVLSTLHTYWASVFILPKGVLKSLEQKMRTFLWQGHNGRGNAKVAWDQICKPKAEGGLGISSLITMNQALILKQLWRILQNDGTSIWVDWIQQYRLRHSTVWTFNRRTGSWSWKKVIKLRHLLQRGVIYKVGDGSSFSLWQDIWHERGPLCLTYPRGPVVTGLPLSSTLSSVLQGNQWCWPASSDPDIAEIMSQLPPTQHSASDSICWFSDSGKYTLQSAKLLFQPPNPRVHWHGLLRGTFKIPRHGFILWLAFLERLSTMDQPWVPNAGNGCVLCDGQSTETHDHLFFNCWFSKRCLTILKEKVKFQWPYLEWKQGITWASKKWRGNHLVNAAFRATLAALVYHIWAERNNRKFAATSSSAEFISNKVLEDVRMRILAAEVPYSLQTRILYIGLH</sequence>
<accession>A0AAW2JA31</accession>
<evidence type="ECO:0000313" key="3">
    <source>
        <dbReference type="EMBL" id="KAL0290977.1"/>
    </source>
</evidence>